<accession>A0AAN6Q3I5</accession>
<reference evidence="3" key="2">
    <citation type="submission" date="2023-05" db="EMBL/GenBank/DDBJ databases">
        <authorList>
            <consortium name="Lawrence Berkeley National Laboratory"/>
            <person name="Steindorff A."/>
            <person name="Hensen N."/>
            <person name="Bonometti L."/>
            <person name="Westerberg I."/>
            <person name="Brannstrom I.O."/>
            <person name="Guillou S."/>
            <person name="Cros-Aarteil S."/>
            <person name="Calhoun S."/>
            <person name="Haridas S."/>
            <person name="Kuo A."/>
            <person name="Mondo S."/>
            <person name="Pangilinan J."/>
            <person name="Riley R."/>
            <person name="Labutti K."/>
            <person name="Andreopoulos B."/>
            <person name="Lipzen A."/>
            <person name="Chen C."/>
            <person name="Yanf M."/>
            <person name="Daum C."/>
            <person name="Ng V."/>
            <person name="Clum A."/>
            <person name="Ohm R."/>
            <person name="Martin F."/>
            <person name="Silar P."/>
            <person name="Natvig D."/>
            <person name="Lalanne C."/>
            <person name="Gautier V."/>
            <person name="Ament-Velasquez S.L."/>
            <person name="Kruys A."/>
            <person name="Hutchinson M.I."/>
            <person name="Powell A.J."/>
            <person name="Barry K."/>
            <person name="Miller A.N."/>
            <person name="Grigoriev I.V."/>
            <person name="Debuchy R."/>
            <person name="Gladieux P."/>
            <person name="Thoren M.H."/>
            <person name="Johannesson H."/>
        </authorList>
    </citation>
    <scope>NUCLEOTIDE SEQUENCE</scope>
    <source>
        <strain evidence="3">CBS 757.83</strain>
    </source>
</reference>
<comment type="caution">
    <text evidence="3">The sequence shown here is derived from an EMBL/GenBank/DDBJ whole genome shotgun (WGS) entry which is preliminary data.</text>
</comment>
<protein>
    <submittedName>
        <fullName evidence="3">Uncharacterized protein</fullName>
    </submittedName>
</protein>
<feature type="chain" id="PRO_5042888572" evidence="2">
    <location>
        <begin position="21"/>
        <end position="179"/>
    </location>
</feature>
<proteinExistence type="predicted"/>
<reference evidence="3" key="1">
    <citation type="journal article" date="2023" name="Mol. Phylogenet. Evol.">
        <title>Genome-scale phylogeny and comparative genomics of the fungal order Sordariales.</title>
        <authorList>
            <person name="Hensen N."/>
            <person name="Bonometti L."/>
            <person name="Westerberg I."/>
            <person name="Brannstrom I.O."/>
            <person name="Guillou S."/>
            <person name="Cros-Aarteil S."/>
            <person name="Calhoun S."/>
            <person name="Haridas S."/>
            <person name="Kuo A."/>
            <person name="Mondo S."/>
            <person name="Pangilinan J."/>
            <person name="Riley R."/>
            <person name="LaButti K."/>
            <person name="Andreopoulos B."/>
            <person name="Lipzen A."/>
            <person name="Chen C."/>
            <person name="Yan M."/>
            <person name="Daum C."/>
            <person name="Ng V."/>
            <person name="Clum A."/>
            <person name="Steindorff A."/>
            <person name="Ohm R.A."/>
            <person name="Martin F."/>
            <person name="Silar P."/>
            <person name="Natvig D.O."/>
            <person name="Lalanne C."/>
            <person name="Gautier V."/>
            <person name="Ament-Velasquez S.L."/>
            <person name="Kruys A."/>
            <person name="Hutchinson M.I."/>
            <person name="Powell A.J."/>
            <person name="Barry K."/>
            <person name="Miller A.N."/>
            <person name="Grigoriev I.V."/>
            <person name="Debuchy R."/>
            <person name="Gladieux P."/>
            <person name="Hiltunen Thoren M."/>
            <person name="Johannesson H."/>
        </authorList>
    </citation>
    <scope>NUCLEOTIDE SEQUENCE</scope>
    <source>
        <strain evidence="3">CBS 757.83</strain>
    </source>
</reference>
<keyword evidence="4" id="KW-1185">Reference proteome</keyword>
<feature type="signal peptide" evidence="2">
    <location>
        <begin position="1"/>
        <end position="20"/>
    </location>
</feature>
<name>A0AAN6Q3I5_9PEZI</name>
<organism evidence="3 4">
    <name type="scientific">Parathielavia hyrcaniae</name>
    <dbReference type="NCBI Taxonomy" id="113614"/>
    <lineage>
        <taxon>Eukaryota</taxon>
        <taxon>Fungi</taxon>
        <taxon>Dikarya</taxon>
        <taxon>Ascomycota</taxon>
        <taxon>Pezizomycotina</taxon>
        <taxon>Sordariomycetes</taxon>
        <taxon>Sordariomycetidae</taxon>
        <taxon>Sordariales</taxon>
        <taxon>Chaetomiaceae</taxon>
        <taxon>Parathielavia</taxon>
    </lineage>
</organism>
<keyword evidence="2" id="KW-0732">Signal</keyword>
<evidence type="ECO:0000256" key="2">
    <source>
        <dbReference type="SAM" id="SignalP"/>
    </source>
</evidence>
<sequence length="179" mass="20117">MVHWQFMQLAAGSLTGFVDATSKDRAWVDDALHPGTTNATNATLWLHYYPRPRRPEGWAPCFEILSRTALPLDLYLPFLMEGRHALGPEGRYFCGQPHSSHKRHLSMPRPRVSEGRGCAPGPSTTTAINKLRQAKHQSTSRPTVNEGWDDLFVLPPSRRTLLHEPLVQSRDTCKGPQPT</sequence>
<dbReference type="Proteomes" id="UP001305647">
    <property type="component" value="Unassembled WGS sequence"/>
</dbReference>
<evidence type="ECO:0000313" key="4">
    <source>
        <dbReference type="Proteomes" id="UP001305647"/>
    </source>
</evidence>
<feature type="region of interest" description="Disordered" evidence="1">
    <location>
        <begin position="97"/>
        <end position="122"/>
    </location>
</feature>
<dbReference type="AlphaFoldDB" id="A0AAN6Q3I5"/>
<evidence type="ECO:0000256" key="1">
    <source>
        <dbReference type="SAM" id="MobiDB-lite"/>
    </source>
</evidence>
<dbReference type="EMBL" id="MU863630">
    <property type="protein sequence ID" value="KAK4102932.1"/>
    <property type="molecule type" value="Genomic_DNA"/>
</dbReference>
<gene>
    <name evidence="3" type="ORF">N658DRAFT_329594</name>
</gene>
<evidence type="ECO:0000313" key="3">
    <source>
        <dbReference type="EMBL" id="KAK4102932.1"/>
    </source>
</evidence>